<feature type="region of interest" description="Disordered" evidence="1">
    <location>
        <begin position="915"/>
        <end position="970"/>
    </location>
</feature>
<evidence type="ECO:0000259" key="3">
    <source>
        <dbReference type="SMART" id="SM00731"/>
    </source>
</evidence>
<dbReference type="Proteomes" id="UP000316270">
    <property type="component" value="Chromosome 6"/>
</dbReference>
<feature type="domain" description="SprT-like" evidence="3">
    <location>
        <begin position="1350"/>
        <end position="1518"/>
    </location>
</feature>
<feature type="region of interest" description="Disordered" evidence="1">
    <location>
        <begin position="821"/>
        <end position="849"/>
    </location>
</feature>
<dbReference type="SMART" id="SM00731">
    <property type="entry name" value="SprT"/>
    <property type="match status" value="1"/>
</dbReference>
<protein>
    <recommendedName>
        <fullName evidence="3">SprT-like domain-containing protein</fullName>
    </recommendedName>
</protein>
<proteinExistence type="predicted"/>
<dbReference type="STRING" id="50376.A0A517L768"/>
<feature type="region of interest" description="Disordered" evidence="1">
    <location>
        <begin position="1"/>
        <end position="113"/>
    </location>
</feature>
<feature type="region of interest" description="Disordered" evidence="1">
    <location>
        <begin position="1010"/>
        <end position="1082"/>
    </location>
</feature>
<feature type="compositionally biased region" description="Low complexity" evidence="1">
    <location>
        <begin position="824"/>
        <end position="837"/>
    </location>
</feature>
<feature type="compositionally biased region" description="Basic and acidic residues" evidence="1">
    <location>
        <begin position="1054"/>
        <end position="1068"/>
    </location>
</feature>
<feature type="compositionally biased region" description="Polar residues" evidence="1">
    <location>
        <begin position="1198"/>
        <end position="1210"/>
    </location>
</feature>
<organism evidence="4 5">
    <name type="scientific">Venturia effusa</name>
    <dbReference type="NCBI Taxonomy" id="50376"/>
    <lineage>
        <taxon>Eukaryota</taxon>
        <taxon>Fungi</taxon>
        <taxon>Dikarya</taxon>
        <taxon>Ascomycota</taxon>
        <taxon>Pezizomycotina</taxon>
        <taxon>Dothideomycetes</taxon>
        <taxon>Pleosporomycetidae</taxon>
        <taxon>Venturiales</taxon>
        <taxon>Venturiaceae</taxon>
        <taxon>Venturia</taxon>
    </lineage>
</organism>
<dbReference type="GO" id="GO:0005634">
    <property type="term" value="C:nucleus"/>
    <property type="evidence" value="ECO:0007669"/>
    <property type="project" value="TreeGrafter"/>
</dbReference>
<feature type="region of interest" description="Disordered" evidence="1">
    <location>
        <begin position="610"/>
        <end position="649"/>
    </location>
</feature>
<feature type="region of interest" description="Disordered" evidence="1">
    <location>
        <begin position="1098"/>
        <end position="1166"/>
    </location>
</feature>
<keyword evidence="2" id="KW-1133">Transmembrane helix</keyword>
<feature type="region of interest" description="Disordered" evidence="1">
    <location>
        <begin position="1290"/>
        <end position="1337"/>
    </location>
</feature>
<feature type="compositionally biased region" description="Basic and acidic residues" evidence="1">
    <location>
        <begin position="1135"/>
        <end position="1145"/>
    </location>
</feature>
<feature type="compositionally biased region" description="Polar residues" evidence="1">
    <location>
        <begin position="348"/>
        <end position="382"/>
    </location>
</feature>
<dbReference type="OrthoDB" id="4158994at2759"/>
<feature type="compositionally biased region" description="Basic residues" evidence="1">
    <location>
        <begin position="611"/>
        <end position="620"/>
    </location>
</feature>
<name>A0A517L768_9PEZI</name>
<dbReference type="InterPro" id="IPR006640">
    <property type="entry name" value="SprT-like_domain"/>
</dbReference>
<feature type="compositionally biased region" description="Basic residues" evidence="1">
    <location>
        <begin position="27"/>
        <end position="36"/>
    </location>
</feature>
<feature type="compositionally biased region" description="Basic residues" evidence="1">
    <location>
        <begin position="401"/>
        <end position="411"/>
    </location>
</feature>
<dbReference type="PANTHER" id="PTHR23099">
    <property type="entry name" value="TRANSCRIPTIONAL REGULATOR"/>
    <property type="match status" value="1"/>
</dbReference>
<evidence type="ECO:0000256" key="1">
    <source>
        <dbReference type="SAM" id="MobiDB-lite"/>
    </source>
</evidence>
<dbReference type="PANTHER" id="PTHR23099:SF0">
    <property type="entry name" value="GERM CELL NUCLEAR ACIDIC PROTEIN"/>
    <property type="match status" value="1"/>
</dbReference>
<feature type="region of interest" description="Disordered" evidence="1">
    <location>
        <begin position="737"/>
        <end position="773"/>
    </location>
</feature>
<dbReference type="GO" id="GO:0006950">
    <property type="term" value="P:response to stress"/>
    <property type="evidence" value="ECO:0007669"/>
    <property type="project" value="UniProtKB-ARBA"/>
</dbReference>
<feature type="transmembrane region" description="Helical" evidence="2">
    <location>
        <begin position="209"/>
        <end position="227"/>
    </location>
</feature>
<evidence type="ECO:0000256" key="2">
    <source>
        <dbReference type="SAM" id="Phobius"/>
    </source>
</evidence>
<dbReference type="Pfam" id="PF10263">
    <property type="entry name" value="SprT-like"/>
    <property type="match status" value="1"/>
</dbReference>
<feature type="compositionally biased region" description="Low complexity" evidence="1">
    <location>
        <begin position="633"/>
        <end position="643"/>
    </location>
</feature>
<evidence type="ECO:0000313" key="4">
    <source>
        <dbReference type="EMBL" id="QDS71475.1"/>
    </source>
</evidence>
<feature type="region of interest" description="Disordered" evidence="1">
    <location>
        <begin position="1185"/>
        <end position="1265"/>
    </location>
</feature>
<feature type="compositionally biased region" description="Polar residues" evidence="1">
    <location>
        <begin position="8"/>
        <end position="17"/>
    </location>
</feature>
<evidence type="ECO:0000313" key="5">
    <source>
        <dbReference type="Proteomes" id="UP000316270"/>
    </source>
</evidence>
<feature type="compositionally biased region" description="Polar residues" evidence="1">
    <location>
        <begin position="1247"/>
        <end position="1256"/>
    </location>
</feature>
<feature type="region of interest" description="Disordered" evidence="1">
    <location>
        <begin position="348"/>
        <end position="414"/>
    </location>
</feature>
<reference evidence="4 5" key="1">
    <citation type="submission" date="2019-07" db="EMBL/GenBank/DDBJ databases">
        <title>Finished genome of Venturia effusa.</title>
        <authorList>
            <person name="Young C.A."/>
            <person name="Cox M.P."/>
            <person name="Ganley A.R.D."/>
            <person name="David W.J."/>
        </authorList>
    </citation>
    <scope>NUCLEOTIDE SEQUENCE [LARGE SCALE GENOMIC DNA]</scope>
    <source>
        <strain evidence="5">albino</strain>
    </source>
</reference>
<accession>A0A517L768</accession>
<sequence>MPPRKRSGTQPDKSPANNHAVGLVPPTKKRLVKRKSASVLVPANGPPRTQALPPHFPDAGLDPLPSSSSSSYGPLNDITPDEKMGADQSRPNGRVRTVSGSAADDLEANGTANGGSQLTIDVKSASGNASLHHQKSFLQTATTILKACPLWDVIAMLIVLLQLPPTVVSVVQFLFALLTFVPPTATTLNLPSLNDIMAGASGAPSFQTILLVDVIMFIAFVSLWAPVQNVALDLAQAVIAISLGGAAASKGGTSNSILCCVFIIGVSHLIRAQSARQFGLNALWAGLSKTGFRDIGNVPVVDAASQPSSRLHATHSMARKIIGVHILTQGVVRLVRRWYLYSAAQNNKKSDSDFGSISTASTPRTATSIGESGADTTGSASTDGRPPGPSPAAREKEHKISNTKKKRKQANHVRSQQPFWAALANAKVTFLKELENQQASSDAMEANAMDVVQIGNANFKNGMERVWIKEVWPTEISFGACLPCRCPEQEETQPIRQRNGKTIRVRLNKTDWSSTRIAEEEVGVEAGDERVDVWNGKIFGLTASTNYICEFIRVEDGEVFYTTHITTQPLPSNEQAPATAVQPQSLRPLSPKTTLKNSIQAAEQQLEAQRNRIKRNKRDHKNTLANLQKEVDSLNSRLSSNGGNDERQRQKVRQLEQSMQQAKVKEAEILAEIEEMGEIPADELQQFKLKGTNWKQEQDCLSTLRKDYDECKARADRELSQVKTDIANLLQKRQKLEQKASKYNEQHERLHTEKDQSQKARDGRVAKRNEELSSRGEIERRYIVQAAKMEREEQDCLTTATEALQMASHLEELFNRNVQQQSMPTTPEGPLPGTTRTSGLQHHNTFPGAQLGYQFPSTMHGYNDNAYHSNATSMFHEGDRGRSSSMLSGVSGFTDELDDYPLPAYSVVYPPVTNGVHSNRESPKSSAGSGSSNSASGGSSNIDPVSPAPKNLSPVFKNSPPSPPATTAGVWSPLRTASLWHRTILIMARIHIDIDDSLPDLAQLLKAAGQSPRKRIQSKSAPLPPSQLGLRQVSGSRQLPSSDPRPLDAPIDIQSERRKPEVSDEKPTRPRQRVLKKVENNARLGSISATKEKVRLSSEEKGLDKKILSSRTPRRVARSRVQQIAFSDDEDAENGVEKQESHDSDDSLPSPSKIFRKPRLFGADLDKPVRDLKLGKFLIPSLPSSGTSSEDLFAPKTQPVSTNSRPTSSSDNDKSAFLIYAPPKRYSPKKQAPRSSRPSTPPPSPTKQNVLNSPSKSRPARIPTAPLHPDIDAFWSQDVVNDWNEQWSPKKVLASPKKNRFTTPDSDADSDAPSPSTSPRKSPAKKDKAAVQAKKDFDSRKHQLAEEFLRELDSKVTKGQIAELAASSGGVTIVWNKKLNSTAGRANWRRECMKTTHSDGAVDRKYRHIANIELAEKVIDDEDRLINVLAHEFCHLANFMISGIKDNPHGKEFKEWARKCSQHFSHRNVVVTTKHSYDIAYKYMWECTGCAYEYKRHSKSIDPRKHTCGACKAPLVQTKPVPRAAGGKVSEYQTFVKENFARVKKQKAGASHGEVMEMLGREYREGKSSGSGKGGGKKELDIESVVKELEVITLDG</sequence>
<keyword evidence="2" id="KW-0812">Transmembrane</keyword>
<feature type="compositionally biased region" description="Basic and acidic residues" evidence="1">
    <location>
        <begin position="1324"/>
        <end position="1337"/>
    </location>
</feature>
<feature type="region of interest" description="Disordered" evidence="1">
    <location>
        <begin position="568"/>
        <end position="591"/>
    </location>
</feature>
<keyword evidence="5" id="KW-1185">Reference proteome</keyword>
<feature type="compositionally biased region" description="Basic and acidic residues" evidence="1">
    <location>
        <begin position="1098"/>
        <end position="1107"/>
    </location>
</feature>
<dbReference type="EMBL" id="CP042190">
    <property type="protein sequence ID" value="QDS71475.1"/>
    <property type="molecule type" value="Genomic_DNA"/>
</dbReference>
<keyword evidence="2" id="KW-0472">Membrane</keyword>
<gene>
    <name evidence="4" type="ORF">FKW77_004237</name>
</gene>
<feature type="compositionally biased region" description="Low complexity" evidence="1">
    <location>
        <begin position="925"/>
        <end position="941"/>
    </location>
</feature>